<evidence type="ECO:0000313" key="3">
    <source>
        <dbReference type="Proteomes" id="UP001302126"/>
    </source>
</evidence>
<feature type="region of interest" description="Disordered" evidence="1">
    <location>
        <begin position="1"/>
        <end position="160"/>
    </location>
</feature>
<dbReference type="GO" id="GO:1990112">
    <property type="term" value="C:RQC complex"/>
    <property type="evidence" value="ECO:0007669"/>
    <property type="project" value="TreeGrafter"/>
</dbReference>
<dbReference type="InterPro" id="IPR006994">
    <property type="entry name" value="TCF25/Rqc1"/>
</dbReference>
<feature type="compositionally biased region" description="Basic residues" evidence="1">
    <location>
        <begin position="1"/>
        <end position="10"/>
    </location>
</feature>
<dbReference type="GO" id="GO:1990116">
    <property type="term" value="P:ribosome-associated ubiquitin-dependent protein catabolic process"/>
    <property type="evidence" value="ECO:0007669"/>
    <property type="project" value="TreeGrafter"/>
</dbReference>
<sequence>MASRQLRKLRKQQELLNLQKDVVDKEESDEEELATSPIVAKPRPNMFSGFAALGDMGGDDDDDDEDEQKSEDDEPAPAPATQIPANEEPAKKSKRSKKKKKKGKKADTQAPQAAAPAKENVKSAVDDEDEIDQALKELKLDNERQGGSSGSGSSSQRKPTAQLTEVLGINSHHLKDVNEMRRLFGKAMDVAQSEERSEIQQQQRAIPENMDLEMYLSARAQGGPPRGRGGSQAQQKGMFDTLLRTNPFIEGKKTWPRGAAQGLKMVRITEGTPDVVEFAFAHDKAYDEMEKEFFNLVQMYDPMQIVHFLRANPYHVSSLIQVSKVARQDQNSALAADLIERAVFTFGRVSLSEFRRKLEQGKARLDFSRPENRQFYLAGYNLIQKLILKGTYRTALEWAKLLLSLNHDDPYGISTWIHVLAIRSYEAQWFLDLCDTGIFDRPQATVGAYIRQTIPLAHLQLKNTPLAQETLIANMQQLPWLYCSLFSALNLDTPKSIWGVKPRDDDEELHTELYIHVAKDLWNTPLAMDLLKQAASSATKVDNISKLPPSPKVSLATARWIYLDNTPSLMTLVPRKMLHTASPNFDFDPLPPKEADNIFSSDVQRSPWRSGGERQQEGMRAAAERLLANIPAEQLEAAFGAGGLEALMRRMRGLPPRQAAPGGPPRAPFQATVEDGGDEDDDDEGDNWEDEMDDEDNDDFEFGLAGEWDEDGDDDEIGVGLHGDGGFWGLGGGVRNAAQQFASALAGGLGGDFMYGIPPEQYMPGAWGSDDDDDDDEMDESPGDEMPALEDPSDDEMPGLEDAGAPPATDAPSTTSRLPPGPPAGRE</sequence>
<comment type="caution">
    <text evidence="2">The sequence shown here is derived from an EMBL/GenBank/DDBJ whole genome shotgun (WGS) entry which is preliminary data.</text>
</comment>
<dbReference type="AlphaFoldDB" id="A0AAN7AIH1"/>
<feature type="compositionally biased region" description="Basic and acidic residues" evidence="1">
    <location>
        <begin position="133"/>
        <end position="144"/>
    </location>
</feature>
<evidence type="ECO:0000313" key="2">
    <source>
        <dbReference type="EMBL" id="KAK4189876.1"/>
    </source>
</evidence>
<evidence type="ECO:0000256" key="1">
    <source>
        <dbReference type="SAM" id="MobiDB-lite"/>
    </source>
</evidence>
<dbReference type="PANTHER" id="PTHR22684">
    <property type="entry name" value="NULP1-RELATED"/>
    <property type="match status" value="1"/>
</dbReference>
<organism evidence="2 3">
    <name type="scientific">Podospora australis</name>
    <dbReference type="NCBI Taxonomy" id="1536484"/>
    <lineage>
        <taxon>Eukaryota</taxon>
        <taxon>Fungi</taxon>
        <taxon>Dikarya</taxon>
        <taxon>Ascomycota</taxon>
        <taxon>Pezizomycotina</taxon>
        <taxon>Sordariomycetes</taxon>
        <taxon>Sordariomycetidae</taxon>
        <taxon>Sordariales</taxon>
        <taxon>Podosporaceae</taxon>
        <taxon>Podospora</taxon>
    </lineage>
</organism>
<gene>
    <name evidence="2" type="ORF">QBC35DRAFT_492000</name>
</gene>
<feature type="region of interest" description="Disordered" evidence="1">
    <location>
        <begin position="748"/>
        <end position="827"/>
    </location>
</feature>
<dbReference type="Proteomes" id="UP001302126">
    <property type="component" value="Unassembled WGS sequence"/>
</dbReference>
<feature type="compositionally biased region" description="Acidic residues" evidence="1">
    <location>
        <begin position="57"/>
        <end position="75"/>
    </location>
</feature>
<feature type="compositionally biased region" description="Basic residues" evidence="1">
    <location>
        <begin position="92"/>
        <end position="104"/>
    </location>
</feature>
<accession>A0AAN7AIH1</accession>
<dbReference type="EMBL" id="MU864371">
    <property type="protein sequence ID" value="KAK4189876.1"/>
    <property type="molecule type" value="Genomic_DNA"/>
</dbReference>
<keyword evidence="3" id="KW-1185">Reference proteome</keyword>
<reference evidence="2" key="2">
    <citation type="submission" date="2023-05" db="EMBL/GenBank/DDBJ databases">
        <authorList>
            <consortium name="Lawrence Berkeley National Laboratory"/>
            <person name="Steindorff A."/>
            <person name="Hensen N."/>
            <person name="Bonometti L."/>
            <person name="Westerberg I."/>
            <person name="Brannstrom I.O."/>
            <person name="Guillou S."/>
            <person name="Cros-Aarteil S."/>
            <person name="Calhoun S."/>
            <person name="Haridas S."/>
            <person name="Kuo A."/>
            <person name="Mondo S."/>
            <person name="Pangilinan J."/>
            <person name="Riley R."/>
            <person name="Labutti K."/>
            <person name="Andreopoulos B."/>
            <person name="Lipzen A."/>
            <person name="Chen C."/>
            <person name="Yanf M."/>
            <person name="Daum C."/>
            <person name="Ng V."/>
            <person name="Clum A."/>
            <person name="Ohm R."/>
            <person name="Martin F."/>
            <person name="Silar P."/>
            <person name="Natvig D."/>
            <person name="Lalanne C."/>
            <person name="Gautier V."/>
            <person name="Ament-Velasquez S.L."/>
            <person name="Kruys A."/>
            <person name="Hutchinson M.I."/>
            <person name="Powell A.J."/>
            <person name="Barry K."/>
            <person name="Miller A.N."/>
            <person name="Grigoriev I.V."/>
            <person name="Debuchy R."/>
            <person name="Gladieux P."/>
            <person name="Thoren M.H."/>
            <person name="Johannesson H."/>
        </authorList>
    </citation>
    <scope>NUCLEOTIDE SEQUENCE</scope>
    <source>
        <strain evidence="2">PSN309</strain>
    </source>
</reference>
<protein>
    <submittedName>
        <fullName evidence="2">Transcriptional repressor TCF25-domain-containing protein</fullName>
    </submittedName>
</protein>
<dbReference type="PANTHER" id="PTHR22684:SF0">
    <property type="entry name" value="RIBOSOME QUALITY CONTROL COMPLEX SUBUNIT TCF25"/>
    <property type="match status" value="1"/>
</dbReference>
<feature type="region of interest" description="Disordered" evidence="1">
    <location>
        <begin position="595"/>
        <end position="619"/>
    </location>
</feature>
<feature type="region of interest" description="Disordered" evidence="1">
    <location>
        <begin position="654"/>
        <end position="722"/>
    </location>
</feature>
<reference evidence="2" key="1">
    <citation type="journal article" date="2023" name="Mol. Phylogenet. Evol.">
        <title>Genome-scale phylogeny and comparative genomics of the fungal order Sordariales.</title>
        <authorList>
            <person name="Hensen N."/>
            <person name="Bonometti L."/>
            <person name="Westerberg I."/>
            <person name="Brannstrom I.O."/>
            <person name="Guillou S."/>
            <person name="Cros-Aarteil S."/>
            <person name="Calhoun S."/>
            <person name="Haridas S."/>
            <person name="Kuo A."/>
            <person name="Mondo S."/>
            <person name="Pangilinan J."/>
            <person name="Riley R."/>
            <person name="LaButti K."/>
            <person name="Andreopoulos B."/>
            <person name="Lipzen A."/>
            <person name="Chen C."/>
            <person name="Yan M."/>
            <person name="Daum C."/>
            <person name="Ng V."/>
            <person name="Clum A."/>
            <person name="Steindorff A."/>
            <person name="Ohm R.A."/>
            <person name="Martin F."/>
            <person name="Silar P."/>
            <person name="Natvig D.O."/>
            <person name="Lalanne C."/>
            <person name="Gautier V."/>
            <person name="Ament-Velasquez S.L."/>
            <person name="Kruys A."/>
            <person name="Hutchinson M.I."/>
            <person name="Powell A.J."/>
            <person name="Barry K."/>
            <person name="Miller A.N."/>
            <person name="Grigoriev I.V."/>
            <person name="Debuchy R."/>
            <person name="Gladieux P."/>
            <person name="Hiltunen Thoren M."/>
            <person name="Johannesson H."/>
        </authorList>
    </citation>
    <scope>NUCLEOTIDE SEQUENCE</scope>
    <source>
        <strain evidence="2">PSN309</strain>
    </source>
</reference>
<proteinExistence type="predicted"/>
<feature type="compositionally biased region" description="Acidic residues" evidence="1">
    <location>
        <begin position="675"/>
        <end position="717"/>
    </location>
</feature>
<feature type="compositionally biased region" description="Acidic residues" evidence="1">
    <location>
        <begin position="24"/>
        <end position="33"/>
    </location>
</feature>
<name>A0AAN7AIH1_9PEZI</name>
<dbReference type="GO" id="GO:0072344">
    <property type="term" value="P:rescue of stalled ribosome"/>
    <property type="evidence" value="ECO:0007669"/>
    <property type="project" value="TreeGrafter"/>
</dbReference>
<dbReference type="Pfam" id="PF04910">
    <property type="entry name" value="Tcf25"/>
    <property type="match status" value="1"/>
</dbReference>
<feature type="compositionally biased region" description="Acidic residues" evidence="1">
    <location>
        <begin position="769"/>
        <end position="799"/>
    </location>
</feature>